<dbReference type="GO" id="GO:0005524">
    <property type="term" value="F:ATP binding"/>
    <property type="evidence" value="ECO:0007669"/>
    <property type="project" value="UniProtKB-KW"/>
</dbReference>
<dbReference type="PROSITE" id="PS51192">
    <property type="entry name" value="HELICASE_ATP_BIND_1"/>
    <property type="match status" value="1"/>
</dbReference>
<keyword evidence="3 7" id="KW-0347">Helicase</keyword>
<name>A0AAU7F756_9NEIS</name>
<proteinExistence type="inferred from homology"/>
<dbReference type="InterPro" id="IPR044742">
    <property type="entry name" value="DEAD/DEAH_RhlB"/>
</dbReference>
<dbReference type="Gene3D" id="3.40.50.300">
    <property type="entry name" value="P-loop containing nucleotide triphosphate hydrolases"/>
    <property type="match status" value="2"/>
</dbReference>
<accession>A0AAU7F756</accession>
<evidence type="ECO:0000259" key="9">
    <source>
        <dbReference type="PROSITE" id="PS51192"/>
    </source>
</evidence>
<dbReference type="CDD" id="cd18787">
    <property type="entry name" value="SF2_C_DEAD"/>
    <property type="match status" value="1"/>
</dbReference>
<evidence type="ECO:0000256" key="8">
    <source>
        <dbReference type="SAM" id="MobiDB-lite"/>
    </source>
</evidence>
<dbReference type="PROSITE" id="PS51194">
    <property type="entry name" value="HELICASE_CTER"/>
    <property type="match status" value="1"/>
</dbReference>
<evidence type="ECO:0000256" key="7">
    <source>
        <dbReference type="RuleBase" id="RU000492"/>
    </source>
</evidence>
<evidence type="ECO:0000256" key="2">
    <source>
        <dbReference type="ARBA" id="ARBA00022801"/>
    </source>
</evidence>
<feature type="compositionally biased region" description="Gly residues" evidence="8">
    <location>
        <begin position="579"/>
        <end position="597"/>
    </location>
</feature>
<dbReference type="RefSeq" id="WP_348944877.1">
    <property type="nucleotide sequence ID" value="NZ_CP157355.1"/>
</dbReference>
<keyword evidence="4 7" id="KW-0067">ATP-binding</keyword>
<sequence length="597" mass="63839">MPHTAATATDTPNEFVTLGLASQITEILEAQGFNKPTPIQAAAIPELLAGNDIMASAQTGTGKTAAFLLPALHKLTKESTHHARGPRILVLTPTRELAEQVSKVATEFCRKIPRCKVVTVVGGVPYPVQNKMLAQPYEVLVATPGRLTDLLRSGRIDFRRLELLVLDEADRMLDMGFIDEVEAIVDQLPKERQTALFSATLTESVQRFAGPMLRSPKLVEMAQEAKMQAQIEQSVHYADGYEHKQKLVAALLKKNEGQQSIIFTATKISADEVAEWLKMEGFKAAAMHGDLAQRDRRRTLDRLRRSDIDMLVATDVAARGIDVAGISLVINFDLPRFSEDYIHRIGRTGRAGRSGEAVSLVTKSDFTLLTKIRRQYNIEFGTQEIEGLEARFQPGRGGHGGDRGRPGNGGGRGRGGYGAGNGGGGRGGYAGNRDGGAPRSGGYQGNREGGSYGDRAPRGDRPEGHRSEASRGNFGERSHHNESRGGYGERAPREQRSFGSGQSRDNAGDRTGGYNRDAAPRGNFGGNRDGAPRSSGYGGQRDGAPREGGFGGGREGGSRGGYAGNRDGGAPRGDRGGDRGSYGGKPAGGNRGGGRFS</sequence>
<dbReference type="SUPFAM" id="SSF52540">
    <property type="entry name" value="P-loop containing nucleoside triphosphate hydrolases"/>
    <property type="match status" value="1"/>
</dbReference>
<protein>
    <submittedName>
        <fullName evidence="12">DEAD/DEAH box helicase</fullName>
    </submittedName>
</protein>
<dbReference type="PROSITE" id="PS00039">
    <property type="entry name" value="DEAD_ATP_HELICASE"/>
    <property type="match status" value="1"/>
</dbReference>
<feature type="short sequence motif" description="Q motif" evidence="6">
    <location>
        <begin position="13"/>
        <end position="41"/>
    </location>
</feature>
<dbReference type="PROSITE" id="PS51195">
    <property type="entry name" value="Q_MOTIF"/>
    <property type="match status" value="1"/>
</dbReference>
<dbReference type="EMBL" id="CP157355">
    <property type="protein sequence ID" value="XBM00530.1"/>
    <property type="molecule type" value="Genomic_DNA"/>
</dbReference>
<keyword evidence="1 7" id="KW-0547">Nucleotide-binding</keyword>
<dbReference type="SMART" id="SM00490">
    <property type="entry name" value="HELICc"/>
    <property type="match status" value="1"/>
</dbReference>
<evidence type="ECO:0000256" key="5">
    <source>
        <dbReference type="ARBA" id="ARBA00038437"/>
    </source>
</evidence>
<feature type="compositionally biased region" description="Basic and acidic residues" evidence="8">
    <location>
        <begin position="455"/>
        <end position="483"/>
    </location>
</feature>
<evidence type="ECO:0000259" key="11">
    <source>
        <dbReference type="PROSITE" id="PS51195"/>
    </source>
</evidence>
<reference evidence="12" key="1">
    <citation type="submission" date="2024-05" db="EMBL/GenBank/DDBJ databases">
        <authorList>
            <person name="Yang L."/>
            <person name="Pan L."/>
        </authorList>
    </citation>
    <scope>NUCLEOTIDE SEQUENCE</scope>
    <source>
        <strain evidence="12">FCG-7</strain>
    </source>
</reference>
<comment type="similarity">
    <text evidence="5 7">Belongs to the DEAD box helicase family.</text>
</comment>
<dbReference type="CDD" id="cd00268">
    <property type="entry name" value="DEADc"/>
    <property type="match status" value="1"/>
</dbReference>
<dbReference type="GO" id="GO:0016787">
    <property type="term" value="F:hydrolase activity"/>
    <property type="evidence" value="ECO:0007669"/>
    <property type="project" value="UniProtKB-KW"/>
</dbReference>
<dbReference type="SMART" id="SM00487">
    <property type="entry name" value="DEXDc"/>
    <property type="match status" value="1"/>
</dbReference>
<dbReference type="AlphaFoldDB" id="A0AAU7F756"/>
<evidence type="ECO:0000256" key="3">
    <source>
        <dbReference type="ARBA" id="ARBA00022806"/>
    </source>
</evidence>
<evidence type="ECO:0000256" key="1">
    <source>
        <dbReference type="ARBA" id="ARBA00022741"/>
    </source>
</evidence>
<evidence type="ECO:0000256" key="4">
    <source>
        <dbReference type="ARBA" id="ARBA00022840"/>
    </source>
</evidence>
<dbReference type="GO" id="GO:0005829">
    <property type="term" value="C:cytosol"/>
    <property type="evidence" value="ECO:0007669"/>
    <property type="project" value="TreeGrafter"/>
</dbReference>
<dbReference type="InterPro" id="IPR014001">
    <property type="entry name" value="Helicase_ATP-bd"/>
</dbReference>
<dbReference type="InterPro" id="IPR011545">
    <property type="entry name" value="DEAD/DEAH_box_helicase_dom"/>
</dbReference>
<evidence type="ECO:0000256" key="6">
    <source>
        <dbReference type="PROSITE-ProRule" id="PRU00552"/>
    </source>
</evidence>
<evidence type="ECO:0000259" key="10">
    <source>
        <dbReference type="PROSITE" id="PS51194"/>
    </source>
</evidence>
<gene>
    <name evidence="12" type="ORF">ABHF33_15975</name>
</gene>
<organism evidence="12">
    <name type="scientific">Chitinibacter mangrovi</name>
    <dbReference type="NCBI Taxonomy" id="3153927"/>
    <lineage>
        <taxon>Bacteria</taxon>
        <taxon>Pseudomonadati</taxon>
        <taxon>Pseudomonadota</taxon>
        <taxon>Betaproteobacteria</taxon>
        <taxon>Neisseriales</taxon>
        <taxon>Chitinibacteraceae</taxon>
        <taxon>Chitinibacter</taxon>
    </lineage>
</organism>
<dbReference type="Pfam" id="PF00271">
    <property type="entry name" value="Helicase_C"/>
    <property type="match status" value="1"/>
</dbReference>
<dbReference type="InterPro" id="IPR000629">
    <property type="entry name" value="RNA-helicase_DEAD-box_CS"/>
</dbReference>
<dbReference type="PANTHER" id="PTHR47959:SF17">
    <property type="entry name" value="ATP-DEPENDENT RNA HELICASE DEAD BOX FAMILY"/>
    <property type="match status" value="1"/>
</dbReference>
<feature type="domain" description="Helicase ATP-binding" evidence="9">
    <location>
        <begin position="44"/>
        <end position="219"/>
    </location>
</feature>
<feature type="domain" description="DEAD-box RNA helicase Q" evidence="11">
    <location>
        <begin position="13"/>
        <end position="41"/>
    </location>
</feature>
<feature type="region of interest" description="Disordered" evidence="8">
    <location>
        <begin position="391"/>
        <end position="597"/>
    </location>
</feature>
<dbReference type="PANTHER" id="PTHR47959">
    <property type="entry name" value="ATP-DEPENDENT RNA HELICASE RHLE-RELATED"/>
    <property type="match status" value="1"/>
</dbReference>
<dbReference type="InterPro" id="IPR001650">
    <property type="entry name" value="Helicase_C-like"/>
</dbReference>
<dbReference type="Pfam" id="PF00270">
    <property type="entry name" value="DEAD"/>
    <property type="match status" value="1"/>
</dbReference>
<dbReference type="InterPro" id="IPR050079">
    <property type="entry name" value="DEAD_box_RNA_helicase"/>
</dbReference>
<dbReference type="InterPro" id="IPR027417">
    <property type="entry name" value="P-loop_NTPase"/>
</dbReference>
<evidence type="ECO:0000313" key="12">
    <source>
        <dbReference type="EMBL" id="XBM00530.1"/>
    </source>
</evidence>
<dbReference type="GO" id="GO:0003676">
    <property type="term" value="F:nucleic acid binding"/>
    <property type="evidence" value="ECO:0007669"/>
    <property type="project" value="InterPro"/>
</dbReference>
<dbReference type="KEGG" id="cmav:ABHF33_15975"/>
<feature type="compositionally biased region" description="Gly residues" evidence="8">
    <location>
        <begin position="536"/>
        <end position="571"/>
    </location>
</feature>
<dbReference type="GO" id="GO:0003724">
    <property type="term" value="F:RNA helicase activity"/>
    <property type="evidence" value="ECO:0007669"/>
    <property type="project" value="InterPro"/>
</dbReference>
<feature type="compositionally biased region" description="Gly residues" evidence="8">
    <location>
        <begin position="406"/>
        <end position="452"/>
    </location>
</feature>
<keyword evidence="2 7" id="KW-0378">Hydrolase</keyword>
<dbReference type="InterPro" id="IPR014014">
    <property type="entry name" value="RNA_helicase_DEAD_Q_motif"/>
</dbReference>
<feature type="domain" description="Helicase C-terminal" evidence="10">
    <location>
        <begin position="246"/>
        <end position="393"/>
    </location>
</feature>